<sequence>MKTQSVELRDVTVLFYPTDNPYHLQSMLLKDQVINCQGRVVIASKHKQGKIIVAVMAGQVELLNLLGDRFDVSPLSVA</sequence>
<evidence type="ECO:0000313" key="1">
    <source>
        <dbReference type="EMBL" id="MEE1673449.1"/>
    </source>
</evidence>
<dbReference type="RefSeq" id="WP_329774749.1">
    <property type="nucleotide sequence ID" value="NZ_JAYDYW010000005.1"/>
</dbReference>
<name>A0ABU7G2R3_9ALTE</name>
<accession>A0ABU7G2R3</accession>
<dbReference type="Proteomes" id="UP001310248">
    <property type="component" value="Unassembled WGS sequence"/>
</dbReference>
<gene>
    <name evidence="1" type="ORF">SNR37_002872</name>
</gene>
<organism evidence="1 2">
    <name type="scientific">Agarivorans aestuarii</name>
    <dbReference type="NCBI Taxonomy" id="1563703"/>
    <lineage>
        <taxon>Bacteria</taxon>
        <taxon>Pseudomonadati</taxon>
        <taxon>Pseudomonadota</taxon>
        <taxon>Gammaproteobacteria</taxon>
        <taxon>Alteromonadales</taxon>
        <taxon>Alteromonadaceae</taxon>
        <taxon>Agarivorans</taxon>
    </lineage>
</organism>
<proteinExistence type="predicted"/>
<reference evidence="2" key="1">
    <citation type="submission" date="2023-07" db="EMBL/GenBank/DDBJ databases">
        <title>Draft genome sequence of Agarivorans aestuarii strain ZMCS4, a CAZymes producing bacteria isolated from the marine brown algae Clodostephus spongiosus.</title>
        <authorList>
            <person name="Lorente B."/>
            <person name="Cabral C."/>
            <person name="Frias J."/>
            <person name="Faria J."/>
            <person name="Toubarro D."/>
        </authorList>
    </citation>
    <scope>NUCLEOTIDE SEQUENCE [LARGE SCALE GENOMIC DNA]</scope>
    <source>
        <strain evidence="2">ZMCS4</strain>
    </source>
</reference>
<comment type="caution">
    <text evidence="1">The sequence shown here is derived from an EMBL/GenBank/DDBJ whole genome shotgun (WGS) entry which is preliminary data.</text>
</comment>
<dbReference type="InterPro" id="IPR014271">
    <property type="entry name" value="CHP02922"/>
</dbReference>
<dbReference type="EMBL" id="JAYDYW010000005">
    <property type="protein sequence ID" value="MEE1673449.1"/>
    <property type="molecule type" value="Genomic_DNA"/>
</dbReference>
<evidence type="ECO:0000313" key="2">
    <source>
        <dbReference type="Proteomes" id="UP001310248"/>
    </source>
</evidence>
<protein>
    <submittedName>
        <fullName evidence="1">DUF2375 family protein</fullName>
    </submittedName>
</protein>
<dbReference type="Pfam" id="PF09558">
    <property type="entry name" value="DUF2375"/>
    <property type="match status" value="1"/>
</dbReference>
<keyword evidence="2" id="KW-1185">Reference proteome</keyword>